<dbReference type="PANTHER" id="PTHR47160">
    <property type="entry name" value="PUTATIVE-RELATED"/>
    <property type="match status" value="1"/>
</dbReference>
<evidence type="ECO:0008006" key="3">
    <source>
        <dbReference type="Google" id="ProtNLM"/>
    </source>
</evidence>
<gene>
    <name evidence="1" type="ORF">FNK824_LOCUS32144</name>
</gene>
<dbReference type="AlphaFoldDB" id="A0A819VZ55"/>
<dbReference type="PANTHER" id="PTHR47160:SF10">
    <property type="entry name" value="MULE TRANSPOSASE DOMAIN-CONTAINING PROTEIN"/>
    <property type="match status" value="1"/>
</dbReference>
<evidence type="ECO:0000313" key="1">
    <source>
        <dbReference type="EMBL" id="CAF4117464.1"/>
    </source>
</evidence>
<evidence type="ECO:0000313" key="2">
    <source>
        <dbReference type="Proteomes" id="UP000663874"/>
    </source>
</evidence>
<name>A0A819VZ55_9BILA</name>
<dbReference type="EMBL" id="CAJOBE010010825">
    <property type="protein sequence ID" value="CAF4117464.1"/>
    <property type="molecule type" value="Genomic_DNA"/>
</dbReference>
<accession>A0A819VZ55</accession>
<reference evidence="1" key="1">
    <citation type="submission" date="2021-02" db="EMBL/GenBank/DDBJ databases">
        <authorList>
            <person name="Nowell W R."/>
        </authorList>
    </citation>
    <scope>NUCLEOTIDE SEQUENCE</scope>
</reference>
<proteinExistence type="predicted"/>
<comment type="caution">
    <text evidence="1">The sequence shown here is derived from an EMBL/GenBank/DDBJ whole genome shotgun (WGS) entry which is preliminary data.</text>
</comment>
<sequence>MASSTTKQQQFLNSLTTEEINDFKTALLPPGRHLDLVNHRHVDSSLDLDQLATMKSIRSLDARCHTDLTMDSFLSEPTTHTHAPDPERIPAIEVKNQVKIKAATSDEASSSILHSSLRFMPLSAVVSLPSSDSLMRTIRRQRPKLRSDPNTRVPDNLRKTDRGEEFILYEDNEMIIFTTKTNLSLLKNCKHWFMGGTFKVCPDEFYQLFTLHALLKSVIILLVYGLLIEPDDFEPASILSDFESGTIKTIKEVFPNIIHRGCLFHFGQCVWRHIQDNGLSKKYQEDECFRSNVRKLLSLPFVPVDDVVAAFQMIEGDFDDDAEVLMEYFEKTWIGEKKKRDVHFVPIDCEQKKCQYYVLSIFNSTSESLLNYRGRTLLYHHKSMNHFSLIEYSPILSTGY</sequence>
<protein>
    <recommendedName>
        <fullName evidence="3">MULE transposase domain-containing protein</fullName>
    </recommendedName>
</protein>
<organism evidence="1 2">
    <name type="scientific">Rotaria sordida</name>
    <dbReference type="NCBI Taxonomy" id="392033"/>
    <lineage>
        <taxon>Eukaryota</taxon>
        <taxon>Metazoa</taxon>
        <taxon>Spiralia</taxon>
        <taxon>Gnathifera</taxon>
        <taxon>Rotifera</taxon>
        <taxon>Eurotatoria</taxon>
        <taxon>Bdelloidea</taxon>
        <taxon>Philodinida</taxon>
        <taxon>Philodinidae</taxon>
        <taxon>Rotaria</taxon>
    </lineage>
</organism>
<dbReference type="Proteomes" id="UP000663874">
    <property type="component" value="Unassembled WGS sequence"/>
</dbReference>